<keyword evidence="2" id="KW-0812">Transmembrane</keyword>
<dbReference type="AlphaFoldDB" id="A0A9D1IXI4"/>
<accession>A0A9D1IXI4</accession>
<dbReference type="EMBL" id="DVHE01000056">
    <property type="protein sequence ID" value="HIR50978.1"/>
    <property type="molecule type" value="Genomic_DNA"/>
</dbReference>
<reference evidence="3" key="2">
    <citation type="journal article" date="2021" name="PeerJ">
        <title>Extensive microbial diversity within the chicken gut microbiome revealed by metagenomics and culture.</title>
        <authorList>
            <person name="Gilroy R."/>
            <person name="Ravi A."/>
            <person name="Getino M."/>
            <person name="Pursley I."/>
            <person name="Horton D.L."/>
            <person name="Alikhan N.F."/>
            <person name="Baker D."/>
            <person name="Gharbi K."/>
            <person name="Hall N."/>
            <person name="Watson M."/>
            <person name="Adriaenssens E.M."/>
            <person name="Foster-Nyarko E."/>
            <person name="Jarju S."/>
            <person name="Secka A."/>
            <person name="Antonio M."/>
            <person name="Oren A."/>
            <person name="Chaudhuri R.R."/>
            <person name="La Ragione R."/>
            <person name="Hildebrand F."/>
            <person name="Pallen M.J."/>
        </authorList>
    </citation>
    <scope>NUCLEOTIDE SEQUENCE</scope>
    <source>
        <strain evidence="3">ChiBcec15-4380</strain>
    </source>
</reference>
<evidence type="ECO:0000313" key="3">
    <source>
        <dbReference type="EMBL" id="HIR50978.1"/>
    </source>
</evidence>
<organism evidence="3 4">
    <name type="scientific">Candidatus Avoscillospira avicola</name>
    <dbReference type="NCBI Taxonomy" id="2840706"/>
    <lineage>
        <taxon>Bacteria</taxon>
        <taxon>Bacillati</taxon>
        <taxon>Bacillota</taxon>
        <taxon>Clostridia</taxon>
        <taxon>Eubacteriales</taxon>
        <taxon>Oscillospiraceae</taxon>
        <taxon>Oscillospiraceae incertae sedis</taxon>
        <taxon>Candidatus Avoscillospira</taxon>
    </lineage>
</organism>
<feature type="compositionally biased region" description="Basic and acidic residues" evidence="1">
    <location>
        <begin position="1"/>
        <end position="10"/>
    </location>
</feature>
<evidence type="ECO:0000256" key="1">
    <source>
        <dbReference type="SAM" id="MobiDB-lite"/>
    </source>
</evidence>
<dbReference type="Proteomes" id="UP000824239">
    <property type="component" value="Unassembled WGS sequence"/>
</dbReference>
<feature type="transmembrane region" description="Helical" evidence="2">
    <location>
        <begin position="35"/>
        <end position="56"/>
    </location>
</feature>
<keyword evidence="2" id="KW-1133">Transmembrane helix</keyword>
<proteinExistence type="predicted"/>
<gene>
    <name evidence="3" type="ORF">IAA53_06810</name>
</gene>
<feature type="region of interest" description="Disordered" evidence="1">
    <location>
        <begin position="1"/>
        <end position="26"/>
    </location>
</feature>
<evidence type="ECO:0000256" key="2">
    <source>
        <dbReference type="SAM" id="Phobius"/>
    </source>
</evidence>
<keyword evidence="2" id="KW-0472">Membrane</keyword>
<evidence type="ECO:0008006" key="5">
    <source>
        <dbReference type="Google" id="ProtNLM"/>
    </source>
</evidence>
<sequence length="59" mass="6866">MDHTPEELEHFSAQQNEAEAEKQPSYTPRPLHHLVLAWVLIVVVVFAILGTCYWMVAYR</sequence>
<name>A0A9D1IXI4_9FIRM</name>
<comment type="caution">
    <text evidence="3">The sequence shown here is derived from an EMBL/GenBank/DDBJ whole genome shotgun (WGS) entry which is preliminary data.</text>
</comment>
<protein>
    <recommendedName>
        <fullName evidence="5">Transmembrane protein</fullName>
    </recommendedName>
</protein>
<evidence type="ECO:0000313" key="4">
    <source>
        <dbReference type="Proteomes" id="UP000824239"/>
    </source>
</evidence>
<reference evidence="3" key="1">
    <citation type="submission" date="2020-10" db="EMBL/GenBank/DDBJ databases">
        <authorList>
            <person name="Gilroy R."/>
        </authorList>
    </citation>
    <scope>NUCLEOTIDE SEQUENCE</scope>
    <source>
        <strain evidence="3">ChiBcec15-4380</strain>
    </source>
</reference>